<evidence type="ECO:0000313" key="1">
    <source>
        <dbReference type="EMBL" id="AAZ06651.1"/>
    </source>
</evidence>
<gene>
    <name evidence="1" type="primary">ND4</name>
</gene>
<reference evidence="1" key="1">
    <citation type="submission" date="2005-05" db="EMBL/GenBank/DDBJ databases">
        <title>Samia cynthia ricini NADH dehydrogenase subunit 4 gene, NADH dehydrogenase subunit 4L gene, tRNA-Thr gene, tRNA-Pro gene, NADH dehydrogenase subunit 6 gene, and cytochrome b gene.</title>
        <authorList>
            <person name="Liu L."/>
            <person name="Lu C."/>
            <person name="Xiang Z."/>
        </authorList>
    </citation>
    <scope>NUCLEOTIDE SEQUENCE</scope>
</reference>
<proteinExistence type="predicted"/>
<keyword evidence="1" id="KW-0496">Mitochondrion</keyword>
<organism evidence="1">
    <name type="scientific">Samia ricini</name>
    <name type="common">Indian eri silkmoth</name>
    <name type="synonym">Samia cynthia ricini</name>
    <dbReference type="NCBI Taxonomy" id="63990"/>
    <lineage>
        <taxon>Eukaryota</taxon>
        <taxon>Metazoa</taxon>
        <taxon>Ecdysozoa</taxon>
        <taxon>Arthropoda</taxon>
        <taxon>Hexapoda</taxon>
        <taxon>Insecta</taxon>
        <taxon>Pterygota</taxon>
        <taxon>Neoptera</taxon>
        <taxon>Endopterygota</taxon>
        <taxon>Lepidoptera</taxon>
        <taxon>Glossata</taxon>
        <taxon>Ditrysia</taxon>
        <taxon>Bombycoidea</taxon>
        <taxon>Saturniidae</taxon>
        <taxon>Saturniinae</taxon>
        <taxon>Attacini</taxon>
        <taxon>Samia</taxon>
    </lineage>
</organism>
<protein>
    <submittedName>
        <fullName evidence="1">NADH dehydrogenase subunit 4</fullName>
    </submittedName>
</protein>
<geneLocation type="mitochondrion" evidence="1"/>
<dbReference type="EMBL" id="AH015037">
    <property type="protein sequence ID" value="AAZ06651.1"/>
    <property type="molecule type" value="Genomic_DNA"/>
</dbReference>
<name>Q4FH07_SAMRI</name>
<accession>Q4FH07</accession>
<sequence>MNKYMGIFTKKAMTILKYNNKKFKLKNFKKKIIILFMLLKMKKMPMNKGKEANNVKNNKYIPAWMRSGWYPQPMINNKVGIKLPSKNKKNMNKFITLKVKYNMINKKMTLNKKKLKKKFNFSKFSLAMTIKPQIQILNKIKPKEIKSQEKKYLKLENKFKLMVKFMNKKDIKKINIWTIQKMFCFKHKGIMKIIIIKNFNMYY</sequence>
<feature type="non-terminal residue" evidence="1">
    <location>
        <position position="1"/>
    </location>
</feature>
<dbReference type="AlphaFoldDB" id="Q4FH07"/>